<evidence type="ECO:0000313" key="1">
    <source>
        <dbReference type="EMBL" id="KAJ9633966.1"/>
    </source>
</evidence>
<comment type="caution">
    <text evidence="1">The sequence shown here is derived from an EMBL/GenBank/DDBJ whole genome shotgun (WGS) entry which is preliminary data.</text>
</comment>
<sequence length="610" mass="66921">MYHTNQAYYNGQDGGYGEANAGPDWSQNSGTTEGFNFNAFLQNQQHLLFPNSGFLPAGSGYLPFQEESQYEDEAEEEEEMMDYQGAQPGQEPWVNSEGPPSRPASLGFDSAASQNDEYKLENPMITSMLRKSEKPPKQTTTVDKAAELKAKVLASRANNRGNPNQEKKQDVVQKHLTQETTEATKHAPVTRTGSVTDLDGLIAEERAAAETKAQQDNTLQDTNSGGNRSVAEAPALSSKGTRQQNHATGLDGHADTERASASQSNMGSHEGSSMTSRRPSSSLHRNQEAEAQLPPRAMTDAGRNEGSIAGSVAQISSPRRDKPLAVRSQETVADAQPQSCSNTEPQKPHSPLANKPTAADKQKANGDRYNASAQLQAQHDESLKPTARHNGGGTSRTEYDNISKHIEPLIRPFEQRLSHFIDSRIQVLEDLVVRKHEVHMNRAAVHSHYFDDLDEWLQHTGYHDEAMRKRELKQARKLAELDAQRAELIAQMERGSNLSRSRSVRAQSARPSEPSTGLKPPSVNATAPPPNSMGPPPLPSPKVPGPVPEQNDDETVCKGTKRPIEAPLPGEMPADKIQRIETTHEARNETPVEKRVTAPRQQKPNAVDTR</sequence>
<evidence type="ECO:0000313" key="2">
    <source>
        <dbReference type="Proteomes" id="UP001172680"/>
    </source>
</evidence>
<gene>
    <name evidence="1" type="ORF">H2199_009165</name>
</gene>
<accession>A0ACC2YF62</accession>
<keyword evidence="2" id="KW-1185">Reference proteome</keyword>
<proteinExistence type="predicted"/>
<reference evidence="1" key="1">
    <citation type="submission" date="2022-10" db="EMBL/GenBank/DDBJ databases">
        <title>Culturing micro-colonial fungi from biological soil crusts in the Mojave desert and describing Neophaeococcomyces mojavensis, and introducing the new genera and species Taxawa tesnikishii.</title>
        <authorList>
            <person name="Kurbessoian T."/>
            <person name="Stajich J.E."/>
        </authorList>
    </citation>
    <scope>NUCLEOTIDE SEQUENCE</scope>
    <source>
        <strain evidence="1">JES_115</strain>
    </source>
</reference>
<dbReference type="Proteomes" id="UP001172680">
    <property type="component" value="Unassembled WGS sequence"/>
</dbReference>
<protein>
    <submittedName>
        <fullName evidence="1">Uncharacterized protein</fullName>
    </submittedName>
</protein>
<organism evidence="1 2">
    <name type="scientific">Coniosporium tulheliwenetii</name>
    <dbReference type="NCBI Taxonomy" id="3383036"/>
    <lineage>
        <taxon>Eukaryota</taxon>
        <taxon>Fungi</taxon>
        <taxon>Dikarya</taxon>
        <taxon>Ascomycota</taxon>
        <taxon>Pezizomycotina</taxon>
        <taxon>Dothideomycetes</taxon>
        <taxon>Dothideomycetes incertae sedis</taxon>
        <taxon>Coniosporium</taxon>
    </lineage>
</organism>
<name>A0ACC2YF62_9PEZI</name>
<dbReference type="EMBL" id="JAPDRP010000038">
    <property type="protein sequence ID" value="KAJ9633966.1"/>
    <property type="molecule type" value="Genomic_DNA"/>
</dbReference>